<comment type="caution">
    <text evidence="1">The sequence shown here is derived from an EMBL/GenBank/DDBJ whole genome shotgun (WGS) entry which is preliminary data.</text>
</comment>
<dbReference type="PANTHER" id="PTHR40050">
    <property type="entry name" value="INNER SPORE COAT PROTEIN H"/>
    <property type="match status" value="1"/>
</dbReference>
<evidence type="ECO:0008006" key="3">
    <source>
        <dbReference type="Google" id="ProtNLM"/>
    </source>
</evidence>
<reference evidence="1 2" key="1">
    <citation type="submission" date="2014-02" db="EMBL/GenBank/DDBJ databases">
        <title>The small core and large imbalanced accessory genome model reveals a collaborative survival strategy of Sorangium cellulosum strains in nature.</title>
        <authorList>
            <person name="Han K."/>
            <person name="Peng R."/>
            <person name="Blom J."/>
            <person name="Li Y.-Z."/>
        </authorList>
    </citation>
    <scope>NUCLEOTIDE SEQUENCE [LARGE SCALE GENOMIC DNA]</scope>
    <source>
        <strain evidence="1 2">So0011-07</strain>
    </source>
</reference>
<dbReference type="Proteomes" id="UP000075635">
    <property type="component" value="Unassembled WGS sequence"/>
</dbReference>
<sequence>EPDPDPSDALFDPDHVIEVGITIAPEDWDTLRRQSRDVSAVLGEGCMDGPKESPYTQFPATVTVDGTTLEMSAVRKKGFLGSASLSKPSLKVSFDEYVDGREHAGVEGLTLNNGRQDPSLIKTCLAFKVFRDAGLPASRCNFAHVTVNGEDLGIYAHVEPVGKPLLERHFTDASGDLYEGQISDFRDGWTVTYEKKTNKDDPDQSELDAVAAALLASDAELDATLGAVLDIGTFRRYWATEALIAAWDGYAGNTNNHFVYFDPASGKMSFLPWGPDMSFDAVDPLGAPDRPQSVSARAAIASRLYQTPELRAAYAAAMKDLLETAWKEDALLLEIDRMEQLLSPYVGENAEAARVATDAIRGFVTGRRATITAEIAPTPPEWTFPTPDTACMTTLGTMTGTFSTTWGSIAQMDPFAAGTGTFDVAIPADDPQSAETVGAAAGQDTSQPGLDFATNARAQLSVVGSFPDGTTRALVFYVDAEVFADGGEGPYDWQSVIAFALDFTESEPRITGFLGDGKIHFDKASMEPGAPVTGSFEATILGGGFF</sequence>
<protein>
    <recommendedName>
        <fullName evidence="3">Spore coat protein CotH</fullName>
    </recommendedName>
</protein>
<feature type="non-terminal residue" evidence="1">
    <location>
        <position position="1"/>
    </location>
</feature>
<accession>A0A150S589</accession>
<proteinExistence type="predicted"/>
<dbReference type="EMBL" id="JEMB01001420">
    <property type="protein sequence ID" value="KYF87639.1"/>
    <property type="molecule type" value="Genomic_DNA"/>
</dbReference>
<dbReference type="PANTHER" id="PTHR40050:SF1">
    <property type="entry name" value="INNER SPORE COAT PROTEIN H"/>
    <property type="match status" value="1"/>
</dbReference>
<gene>
    <name evidence="1" type="ORF">BE17_18950</name>
</gene>
<dbReference type="InterPro" id="IPR014867">
    <property type="entry name" value="Spore_coat_CotH_CotH2/3/7"/>
</dbReference>
<name>A0A150S589_SORCE</name>
<dbReference type="AlphaFoldDB" id="A0A150S589"/>
<evidence type="ECO:0000313" key="1">
    <source>
        <dbReference type="EMBL" id="KYF87639.1"/>
    </source>
</evidence>
<evidence type="ECO:0000313" key="2">
    <source>
        <dbReference type="Proteomes" id="UP000075635"/>
    </source>
</evidence>
<organism evidence="1 2">
    <name type="scientific">Sorangium cellulosum</name>
    <name type="common">Polyangium cellulosum</name>
    <dbReference type="NCBI Taxonomy" id="56"/>
    <lineage>
        <taxon>Bacteria</taxon>
        <taxon>Pseudomonadati</taxon>
        <taxon>Myxococcota</taxon>
        <taxon>Polyangia</taxon>
        <taxon>Polyangiales</taxon>
        <taxon>Polyangiaceae</taxon>
        <taxon>Sorangium</taxon>
    </lineage>
</organism>
<dbReference type="Pfam" id="PF08757">
    <property type="entry name" value="CotH"/>
    <property type="match status" value="1"/>
</dbReference>